<evidence type="ECO:0000259" key="6">
    <source>
        <dbReference type="PROSITE" id="PS50887"/>
    </source>
</evidence>
<evidence type="ECO:0000256" key="1">
    <source>
        <dbReference type="ARBA" id="ARBA00012528"/>
    </source>
</evidence>
<organism evidence="7 8">
    <name type="scientific">Piscinibacter sakaiensis</name>
    <name type="common">Ideonella sakaiensis</name>
    <dbReference type="NCBI Taxonomy" id="1547922"/>
    <lineage>
        <taxon>Bacteria</taxon>
        <taxon>Pseudomonadati</taxon>
        <taxon>Pseudomonadota</taxon>
        <taxon>Betaproteobacteria</taxon>
        <taxon>Burkholderiales</taxon>
        <taxon>Sphaerotilaceae</taxon>
        <taxon>Piscinibacter</taxon>
    </lineage>
</organism>
<dbReference type="Proteomes" id="UP000037660">
    <property type="component" value="Unassembled WGS sequence"/>
</dbReference>
<comment type="catalytic activity">
    <reaction evidence="2">
        <text>2 GTP = 3',3'-c-di-GMP + 2 diphosphate</text>
        <dbReference type="Rhea" id="RHEA:24898"/>
        <dbReference type="ChEBI" id="CHEBI:33019"/>
        <dbReference type="ChEBI" id="CHEBI:37565"/>
        <dbReference type="ChEBI" id="CHEBI:58805"/>
        <dbReference type="EC" id="2.7.7.65"/>
    </reaction>
</comment>
<dbReference type="Pfam" id="PF00990">
    <property type="entry name" value="GGDEF"/>
    <property type="match status" value="1"/>
</dbReference>
<feature type="compositionally biased region" description="Low complexity" evidence="4">
    <location>
        <begin position="104"/>
        <end position="126"/>
    </location>
</feature>
<evidence type="ECO:0000313" key="8">
    <source>
        <dbReference type="Proteomes" id="UP000037660"/>
    </source>
</evidence>
<dbReference type="InterPro" id="IPR050469">
    <property type="entry name" value="Diguanylate_Cyclase"/>
</dbReference>
<comment type="caution">
    <text evidence="7">The sequence shown here is derived from an EMBL/GenBank/DDBJ whole genome shotgun (WGS) entry which is preliminary data.</text>
</comment>
<dbReference type="CDD" id="cd01949">
    <property type="entry name" value="GGDEF"/>
    <property type="match status" value="1"/>
</dbReference>
<keyword evidence="5" id="KW-0732">Signal</keyword>
<accession>A0A0K8NUZ2</accession>
<dbReference type="OrthoDB" id="9813903at2"/>
<dbReference type="SMART" id="SM00267">
    <property type="entry name" value="GGDEF"/>
    <property type="match status" value="1"/>
</dbReference>
<proteinExistence type="predicted"/>
<dbReference type="InterPro" id="IPR029787">
    <property type="entry name" value="Nucleotide_cyclase"/>
</dbReference>
<feature type="chain" id="PRO_5005513392" description="diguanylate cyclase" evidence="5">
    <location>
        <begin position="27"/>
        <end position="555"/>
    </location>
</feature>
<dbReference type="PANTHER" id="PTHR45138">
    <property type="entry name" value="REGULATORY COMPONENTS OF SENSORY TRANSDUCTION SYSTEM"/>
    <property type="match status" value="1"/>
</dbReference>
<dbReference type="STRING" id="1547922.ISF6_1025"/>
<evidence type="ECO:0000313" key="7">
    <source>
        <dbReference type="EMBL" id="GAP33770.1"/>
    </source>
</evidence>
<dbReference type="SUPFAM" id="SSF55073">
    <property type="entry name" value="Nucleotide cyclase"/>
    <property type="match status" value="1"/>
</dbReference>
<reference evidence="8" key="1">
    <citation type="submission" date="2015-07" db="EMBL/GenBank/DDBJ databases">
        <title>Discovery of a poly(ethylene terephthalate assimilation.</title>
        <authorList>
            <person name="Yoshida S."/>
            <person name="Hiraga K."/>
            <person name="Takehana T."/>
            <person name="Taniguchi I."/>
            <person name="Yamaji H."/>
            <person name="Maeda Y."/>
            <person name="Toyohara K."/>
            <person name="Miyamoto K."/>
            <person name="Kimura Y."/>
            <person name="Oda K."/>
        </authorList>
    </citation>
    <scope>NUCLEOTIDE SEQUENCE [LARGE SCALE GENOMIC DNA]</scope>
    <source>
        <strain evidence="8">NBRC 110686 / TISTR 2288 / 201-F6</strain>
    </source>
</reference>
<dbReference type="InterPro" id="IPR043128">
    <property type="entry name" value="Rev_trsase/Diguanyl_cyclase"/>
</dbReference>
<feature type="domain" description="GGDEF" evidence="6">
    <location>
        <begin position="425"/>
        <end position="555"/>
    </location>
</feature>
<evidence type="ECO:0000256" key="4">
    <source>
        <dbReference type="SAM" id="MobiDB-lite"/>
    </source>
</evidence>
<dbReference type="RefSeq" id="WP_054017934.1">
    <property type="nucleotide sequence ID" value="NZ_BBYR01000002.1"/>
</dbReference>
<feature type="region of interest" description="Disordered" evidence="4">
    <location>
        <begin position="91"/>
        <end position="157"/>
    </location>
</feature>
<feature type="coiled-coil region" evidence="3">
    <location>
        <begin position="273"/>
        <end position="300"/>
    </location>
</feature>
<dbReference type="InterPro" id="IPR000160">
    <property type="entry name" value="GGDEF_dom"/>
</dbReference>
<gene>
    <name evidence="7" type="ORF">ISF6_1025</name>
</gene>
<dbReference type="NCBIfam" id="TIGR00254">
    <property type="entry name" value="GGDEF"/>
    <property type="match status" value="1"/>
</dbReference>
<evidence type="ECO:0000256" key="5">
    <source>
        <dbReference type="SAM" id="SignalP"/>
    </source>
</evidence>
<sequence length="555" mass="59019">MSSTLVSRPAATAPAALAGASPAAAAATAAADAALPLADWIERVVRGLDRGGRHWTQARRKEALQRVLAANRRDGERLQQRLGSLLAQWEQDTPDRTPAELDQAAGGTPAAAPAAAAPAVLPAEGPARQEAAAGPLARDREAAAPSVHPPPAGPDAAERDAWQALLARVGSSLQRALPAQDAAAEALAAELEAGTRALREAPPDAARAAALAGACDRADRLLAHHRVLVERLGGLCDELVGSLGALAEDARWAEGPADAVRARLADGLSARGLHAVTELLRRTRERQQQLRRQRDEARDALKAFLPRMLAELAALGEASGRFHGEVARHADRIARADTLESVAGAVQELVGEARDIEAVFGQAQRRLRDEHARASALDERVGRLEGELRRLSDEVATDPLTQLANRRGLFAAFDVERARIARGGEPLAIALLDVDNFKRLNDDLGHSAGDAALKHLAARVAQGLRPTDHVARYGGEEFVLLLPATAVDDALRLLSRLQRGLSESLFLHEQRQVFVTFSAGVTAYRPDEALEVALERADQALYEAKHGGKNRSCAV</sequence>
<name>A0A0K8NUZ2_PISS1</name>
<feature type="signal peptide" evidence="5">
    <location>
        <begin position="1"/>
        <end position="26"/>
    </location>
</feature>
<dbReference type="AlphaFoldDB" id="A0A0K8NUZ2"/>
<dbReference type="Gene3D" id="3.30.70.270">
    <property type="match status" value="1"/>
</dbReference>
<keyword evidence="3" id="KW-0175">Coiled coil</keyword>
<dbReference type="EC" id="2.7.7.65" evidence="1"/>
<dbReference type="EMBL" id="BBYR01000002">
    <property type="protein sequence ID" value="GAP33770.1"/>
    <property type="molecule type" value="Genomic_DNA"/>
</dbReference>
<keyword evidence="8" id="KW-1185">Reference proteome</keyword>
<dbReference type="PANTHER" id="PTHR45138:SF9">
    <property type="entry name" value="DIGUANYLATE CYCLASE DGCM-RELATED"/>
    <property type="match status" value="1"/>
</dbReference>
<dbReference type="GO" id="GO:0052621">
    <property type="term" value="F:diguanylate cyclase activity"/>
    <property type="evidence" value="ECO:0007669"/>
    <property type="project" value="UniProtKB-EC"/>
</dbReference>
<evidence type="ECO:0000256" key="3">
    <source>
        <dbReference type="SAM" id="Coils"/>
    </source>
</evidence>
<dbReference type="FunFam" id="3.30.70.270:FF:000001">
    <property type="entry name" value="Diguanylate cyclase domain protein"/>
    <property type="match status" value="1"/>
</dbReference>
<protein>
    <recommendedName>
        <fullName evidence="1">diguanylate cyclase</fullName>
        <ecNumber evidence="1">2.7.7.65</ecNumber>
    </recommendedName>
</protein>
<evidence type="ECO:0000256" key="2">
    <source>
        <dbReference type="ARBA" id="ARBA00034247"/>
    </source>
</evidence>
<reference evidence="7 8" key="2">
    <citation type="journal article" date="2016" name="Science">
        <title>A bacterium that degrades and assimilates poly(ethylene terephthalate).</title>
        <authorList>
            <person name="Yoshida S."/>
            <person name="Hiraga K."/>
            <person name="Takehana T."/>
            <person name="Taniguchi I."/>
            <person name="Yamaji H."/>
            <person name="Maeda Y."/>
            <person name="Toyohara K."/>
            <person name="Miyamoto K."/>
            <person name="Kimura Y."/>
            <person name="Oda K."/>
        </authorList>
    </citation>
    <scope>NUCLEOTIDE SEQUENCE [LARGE SCALE GENOMIC DNA]</scope>
    <source>
        <strain evidence="8">NBRC 110686 / TISTR 2288 / 201-F6</strain>
    </source>
</reference>
<dbReference type="PROSITE" id="PS50887">
    <property type="entry name" value="GGDEF"/>
    <property type="match status" value="1"/>
</dbReference>